<evidence type="ECO:0000259" key="1">
    <source>
        <dbReference type="SMART" id="SM00897"/>
    </source>
</evidence>
<dbReference type="AlphaFoldDB" id="A0A4S8HUT2"/>
<gene>
    <name evidence="3" type="ORF">FAM09_18130</name>
</gene>
<dbReference type="PANTHER" id="PTHR40252:SF2">
    <property type="entry name" value="BLR0328 PROTEIN"/>
    <property type="match status" value="1"/>
</dbReference>
<keyword evidence="3" id="KW-0808">Transferase</keyword>
<reference evidence="3 4" key="1">
    <citation type="submission" date="2019-04" db="EMBL/GenBank/DDBJ databases">
        <title>Niastella caeni sp. nov., isolated from activated sludge.</title>
        <authorList>
            <person name="Sheng M."/>
        </authorList>
    </citation>
    <scope>NUCLEOTIDE SEQUENCE [LARGE SCALE GENOMIC DNA]</scope>
    <source>
        <strain evidence="3 4">HX-2-15</strain>
    </source>
</reference>
<protein>
    <submittedName>
        <fullName evidence="3">Histidine kinase</fullName>
    </submittedName>
</protein>
<comment type="caution">
    <text evidence="3">The sequence shown here is derived from an EMBL/GenBank/DDBJ whole genome shotgun (WGS) entry which is preliminary data.</text>
</comment>
<proteinExistence type="predicted"/>
<dbReference type="OrthoDB" id="9770435at2"/>
<dbReference type="Pfam" id="PF10442">
    <property type="entry name" value="FIST_C"/>
    <property type="match status" value="1"/>
</dbReference>
<sequence>MQTTLFLFDDNKLQPQSKNAMADLTKTQLVLGFGEREIISTQPVYEELKSQFPGAHIVLCSTAGEIINNRVNDNSVSVAAIELEKTSIHPVAVNIRDYENSYEAGKALIRLINFTNLSYILIISDGSNVNGSELVRGINELVNNRVPVTGGLAGDGTNFQSTVVGLNEKPSNGNIVAIPFYGKHFVVSHASMGGWEIFGPERTVTKAVDNQLFEIEGQKALDLYKTYLGPYADELPGSALLFPLGIKINDDDAPIVRTILSIDQETGSMVFAGDIPNGSKVRFMKANFDKLVDAATHAAGQAFQKLTSAPQLALLISCVGRKAVLGKRTEEEVEAVAETFGNKTLLTGFYSYGEISPFNENAKCELHNQTMTITTFDEL</sequence>
<keyword evidence="3" id="KW-0418">Kinase</keyword>
<name>A0A4S8HUT2_9BACT</name>
<dbReference type="PANTHER" id="PTHR40252">
    <property type="entry name" value="BLR0328 PROTEIN"/>
    <property type="match status" value="1"/>
</dbReference>
<dbReference type="InterPro" id="IPR019494">
    <property type="entry name" value="FIST_C"/>
</dbReference>
<dbReference type="EMBL" id="STFF01000005">
    <property type="protein sequence ID" value="THU36882.1"/>
    <property type="molecule type" value="Genomic_DNA"/>
</dbReference>
<dbReference type="Pfam" id="PF08495">
    <property type="entry name" value="FIST"/>
    <property type="match status" value="1"/>
</dbReference>
<dbReference type="RefSeq" id="WP_136578558.1">
    <property type="nucleotide sequence ID" value="NZ_STFF01000005.1"/>
</dbReference>
<dbReference type="GO" id="GO:0016301">
    <property type="term" value="F:kinase activity"/>
    <property type="evidence" value="ECO:0007669"/>
    <property type="project" value="UniProtKB-KW"/>
</dbReference>
<evidence type="ECO:0000313" key="4">
    <source>
        <dbReference type="Proteomes" id="UP000306918"/>
    </source>
</evidence>
<organism evidence="3 4">
    <name type="scientific">Niastella caeni</name>
    <dbReference type="NCBI Taxonomy" id="2569763"/>
    <lineage>
        <taxon>Bacteria</taxon>
        <taxon>Pseudomonadati</taxon>
        <taxon>Bacteroidota</taxon>
        <taxon>Chitinophagia</taxon>
        <taxon>Chitinophagales</taxon>
        <taxon>Chitinophagaceae</taxon>
        <taxon>Niastella</taxon>
    </lineage>
</organism>
<feature type="domain" description="FIST C-domain" evidence="2">
    <location>
        <begin position="220"/>
        <end position="358"/>
    </location>
</feature>
<dbReference type="SMART" id="SM00897">
    <property type="entry name" value="FIST"/>
    <property type="match status" value="1"/>
</dbReference>
<dbReference type="SMART" id="SM01204">
    <property type="entry name" value="FIST_C"/>
    <property type="match status" value="1"/>
</dbReference>
<evidence type="ECO:0000313" key="3">
    <source>
        <dbReference type="EMBL" id="THU36882.1"/>
    </source>
</evidence>
<dbReference type="InterPro" id="IPR013702">
    <property type="entry name" value="FIST_domain_N"/>
</dbReference>
<accession>A0A4S8HUT2</accession>
<feature type="domain" description="FIST" evidence="1">
    <location>
        <begin position="26"/>
        <end position="219"/>
    </location>
</feature>
<keyword evidence="4" id="KW-1185">Reference proteome</keyword>
<evidence type="ECO:0000259" key="2">
    <source>
        <dbReference type="SMART" id="SM01204"/>
    </source>
</evidence>
<dbReference type="Proteomes" id="UP000306918">
    <property type="component" value="Unassembled WGS sequence"/>
</dbReference>